<comment type="caution">
    <text evidence="4">The sequence shown here is derived from an EMBL/GenBank/DDBJ whole genome shotgun (WGS) entry which is preliminary data.</text>
</comment>
<dbReference type="Proteomes" id="UP000078504">
    <property type="component" value="Unassembled WGS sequence"/>
</dbReference>
<proteinExistence type="predicted"/>
<feature type="compositionally biased region" description="Basic and acidic residues" evidence="1">
    <location>
        <begin position="168"/>
        <end position="185"/>
    </location>
</feature>
<feature type="domain" description="T6SS Tle3 phospholipase effector alpha/beta" evidence="3">
    <location>
        <begin position="194"/>
        <end position="570"/>
    </location>
</feature>
<gene>
    <name evidence="4" type="ORF">M977_01182</name>
</gene>
<dbReference type="Pfam" id="PF13665">
    <property type="entry name" value="Tox-PAAR-like"/>
    <property type="match status" value="1"/>
</dbReference>
<name>A0A1B7I3Y1_9ENTR</name>
<dbReference type="RefSeq" id="WP_083962905.1">
    <property type="nucleotide sequence ID" value="NZ_LXEP01000008.1"/>
</dbReference>
<dbReference type="PATRIC" id="fig|1354253.4.peg.1206"/>
<accession>A0A1B7I3Y1</accession>
<sequence length="864" mass="96216">MITINVNGLTLCHKGSGGVTHNTLPDVCKTPPLAIPVPFENEAYSADLIKGTSSVFADGSNMIANFGSCFAKSVFDEAGSMGGVKSGTFKAEADWISHSFDVFFEGKPACRLTDKMFMNHRNTVNMAGLIQPPLPELDVASDMNDTGSAAGDENANKNAAGNTSAQKGGKDKKPADKAPQTKEDKTDDEETPLLPCIVILIHGVNDVGEAYENQDKGICTGLNNRLGRGDLHPHDWIPEKFMISDTDGNPTSKSDAAMKQTCKGTINRSPIIPFYWGYRPVDHDTWKADQVRYRQDVEDLKKKGQESNADIPYDTYLEDDEKRKVEHNNANIDNLDNWVDSANVKNGGTFANATTCIPDMFGPGAAGKILEKIAELSSRGGPFSDKEDWSHPIYQNPHRIYQAYAARRLADLIIDIRQNPDTENDTINIVAHSQGTIITMLANMWVNAKGLAPADCVIFNHSPYALENRWLENFLPGNQQTTNGRLHTLTHFCALMAKNPLYSAGNIPHTPDYRQKLKESGCLSEGADKSLWNNPQYSRNNFGMVYNYFCPNDQIVSMSPIQGFGWRGIPDEYKAQIGNNLWQRVFCRGVTVGDRTGFHFEMPAHRNDDSKKTGFNYQDITINAPLLPEPFIFKLMGEGENYKAPLSGNDPAIAKAAMKAEKFISQTIDAPKTRNFNYLTNNQTLNEVQCKEISNLKNWEVINGVAVGQRGTPQMLVVKRRMTDKELETAVQIKIPFSQHSSIVASKKAPSNSMTYDLAIGKCKAFEQPEFWKRLLLRADWRRAEHPIADERKYYQEGILPSKFKIFMNKPETTHGMPLGNLGVENDYGAREAVVIVDKRATENPTKPILQWDMPATLDDKEII</sequence>
<protein>
    <submittedName>
        <fullName evidence="4">Uncharacterized protein</fullName>
    </submittedName>
</protein>
<dbReference type="Pfam" id="PF24322">
    <property type="entry name" value="Tle3"/>
    <property type="match status" value="1"/>
</dbReference>
<feature type="domain" description="Antibacterial effector protein Tle3 C-terminal" evidence="2">
    <location>
        <begin position="705"/>
        <end position="787"/>
    </location>
</feature>
<dbReference type="InterPro" id="IPR056221">
    <property type="entry name" value="Tle3_ab_dom"/>
</dbReference>
<dbReference type="EMBL" id="LXEP01000008">
    <property type="protein sequence ID" value="OAT23032.1"/>
    <property type="molecule type" value="Genomic_DNA"/>
</dbReference>
<dbReference type="AlphaFoldDB" id="A0A1B7I3Y1"/>
<evidence type="ECO:0000313" key="5">
    <source>
        <dbReference type="Proteomes" id="UP000078504"/>
    </source>
</evidence>
<evidence type="ECO:0000259" key="2">
    <source>
        <dbReference type="Pfam" id="PF11678"/>
    </source>
</evidence>
<dbReference type="Pfam" id="PF11678">
    <property type="entry name" value="Tle3_C"/>
    <property type="match status" value="1"/>
</dbReference>
<evidence type="ECO:0000259" key="3">
    <source>
        <dbReference type="Pfam" id="PF24322"/>
    </source>
</evidence>
<evidence type="ECO:0000256" key="1">
    <source>
        <dbReference type="SAM" id="MobiDB-lite"/>
    </source>
</evidence>
<dbReference type="InterPro" id="IPR021692">
    <property type="entry name" value="Tle3_C"/>
</dbReference>
<feature type="compositionally biased region" description="Polar residues" evidence="1">
    <location>
        <begin position="156"/>
        <end position="165"/>
    </location>
</feature>
<organism evidence="4 5">
    <name type="scientific">Buttiauxella gaviniae ATCC 51604</name>
    <dbReference type="NCBI Taxonomy" id="1354253"/>
    <lineage>
        <taxon>Bacteria</taxon>
        <taxon>Pseudomonadati</taxon>
        <taxon>Pseudomonadota</taxon>
        <taxon>Gammaproteobacteria</taxon>
        <taxon>Enterobacterales</taxon>
        <taxon>Enterobacteriaceae</taxon>
        <taxon>Buttiauxella</taxon>
    </lineage>
</organism>
<evidence type="ECO:0000313" key="4">
    <source>
        <dbReference type="EMBL" id="OAT23032.1"/>
    </source>
</evidence>
<feature type="region of interest" description="Disordered" evidence="1">
    <location>
        <begin position="135"/>
        <end position="189"/>
    </location>
</feature>
<reference evidence="4 5" key="1">
    <citation type="submission" date="2016-04" db="EMBL/GenBank/DDBJ databases">
        <title>ATOL: Assembling a taxonomically balanced genome-scale reconstruction of the evolutionary history of the Enterobacteriaceae.</title>
        <authorList>
            <person name="Plunkett G.III."/>
            <person name="Neeno-Eckwall E.C."/>
            <person name="Glasner J.D."/>
            <person name="Perna N.T."/>
        </authorList>
    </citation>
    <scope>NUCLEOTIDE SEQUENCE [LARGE SCALE GENOMIC DNA]</scope>
    <source>
        <strain evidence="4 5">ATCC 51604</strain>
    </source>
</reference>